<dbReference type="PANTHER" id="PTHR11920:SF494">
    <property type="entry name" value="ATRIAL NATRIURETIC PEPTIDE RECEPTOR 2"/>
    <property type="match status" value="1"/>
</dbReference>
<evidence type="ECO:0000256" key="7">
    <source>
        <dbReference type="ARBA" id="ARBA00022741"/>
    </source>
</evidence>
<dbReference type="Proteomes" id="UP001209878">
    <property type="component" value="Unassembled WGS sequence"/>
</dbReference>
<dbReference type="AlphaFoldDB" id="A0AAD9KWR3"/>
<accession>A0AAD9KWR3</accession>
<evidence type="ECO:0000256" key="1">
    <source>
        <dbReference type="ARBA" id="ARBA00001436"/>
    </source>
</evidence>
<dbReference type="SUPFAM" id="SSF55073">
    <property type="entry name" value="Nucleotide cyclase"/>
    <property type="match status" value="1"/>
</dbReference>
<dbReference type="EC" id="4.6.1.2" evidence="3 16"/>
<dbReference type="CDD" id="cd07302">
    <property type="entry name" value="CHD"/>
    <property type="match status" value="1"/>
</dbReference>
<dbReference type="PROSITE" id="PS00452">
    <property type="entry name" value="GUANYLATE_CYCLASE_1"/>
    <property type="match status" value="1"/>
</dbReference>
<keyword evidence="14 16" id="KW-0141">cGMP biosynthesis</keyword>
<evidence type="ECO:0000256" key="5">
    <source>
        <dbReference type="ARBA" id="ARBA00022692"/>
    </source>
</evidence>
<dbReference type="GO" id="GO:0005525">
    <property type="term" value="F:GTP binding"/>
    <property type="evidence" value="ECO:0007669"/>
    <property type="project" value="UniProtKB-KW"/>
</dbReference>
<keyword evidence="6" id="KW-0732">Signal</keyword>
<keyword evidence="7" id="KW-0547">Nucleotide-binding</keyword>
<dbReference type="GO" id="GO:0005886">
    <property type="term" value="C:plasma membrane"/>
    <property type="evidence" value="ECO:0007669"/>
    <property type="project" value="UniProtKB-SubCell"/>
</dbReference>
<dbReference type="GO" id="GO:0004383">
    <property type="term" value="F:guanylate cyclase activity"/>
    <property type="evidence" value="ECO:0007669"/>
    <property type="project" value="UniProtKB-EC"/>
</dbReference>
<evidence type="ECO:0000256" key="10">
    <source>
        <dbReference type="ARBA" id="ARBA00023136"/>
    </source>
</evidence>
<dbReference type="Pfam" id="PF00211">
    <property type="entry name" value="Guanylate_cyc"/>
    <property type="match status" value="1"/>
</dbReference>
<comment type="catalytic activity">
    <reaction evidence="1 16">
        <text>GTP = 3',5'-cyclic GMP + diphosphate</text>
        <dbReference type="Rhea" id="RHEA:13665"/>
        <dbReference type="ChEBI" id="CHEBI:33019"/>
        <dbReference type="ChEBI" id="CHEBI:37565"/>
        <dbReference type="ChEBI" id="CHEBI:57746"/>
        <dbReference type="EC" id="4.6.1.2"/>
    </reaction>
</comment>
<proteinExistence type="inferred from homology"/>
<sequence>MFHECLQCCNVCAFSKNQIERPWYRRNDTEERNEKARRAYQALMTVTLRKPDSKAYHKFSEEVKRRARKLYGDHIYGKEEVNSFVGAFHDAVILYALALNETLADGFNASNGKEITKRMWNRTFEGITGTVSIDANGDRNADYSLLDMNPENSKFEVVANYYGNRKIYEPVPNKRIHWAGGRQTPPPDTPQCGFDGSGCPPDEPFPEYGIVIIILGSLLLIVSTSAFFVYRHYKLEAELAEMNWRVRWDDIMFGTLEKRKLERSGSRTSLTKRMSYQSNISGDTIAVHLSDLGNKQVYIKTGYYKATLVAIKKITKTNINITKPLLMEFKRVRDLQNDHIVRFIGACIDPPNQCILMEYCQKGSLQDVLENEQIKLDSMFKFSLMQDIVRGMAYIHASEIRSHGNLKSSNCVVDSRFVLKITDFGLHCLRGMEHCCEEDTYAYYRAKLWTAPELLRLHNPPPGGTPKGDVYSFAIICQEIISRNGVFYVENMDLSPQEIYRKIKNGQRPYFRPTLNVSNEDDCCNDELASMIKKCWSEDPAERPDVHAMKSIIRKVNKASDSGNLLDNLLSRMEQYANNLESLVEERTADYLEQKKRAEDLLYLMLPKSVAMQLMRGESVTAEKFESVTIYFSDICGFTALSAQSTPMEVIDLLNDLYTTFDSIIDTYDVYKVETIGDAYMVVSGLPGRNGILHAQEIARMAIALLNAVRSFKIRHKPNYRLRLRIGIHSGNVCAGVVGLKMPRYCLFGDTVNTASRMESNGEPLKIHVSPWTKELLDKFGTFKLTLRGKVEMKGKGELVTYWLDGETNPEHPDFAPKECYSNCIDK</sequence>
<dbReference type="GO" id="GO:0004672">
    <property type="term" value="F:protein kinase activity"/>
    <property type="evidence" value="ECO:0007669"/>
    <property type="project" value="InterPro"/>
</dbReference>
<dbReference type="InterPro" id="IPR001054">
    <property type="entry name" value="A/G_cyclase"/>
</dbReference>
<dbReference type="GO" id="GO:0001653">
    <property type="term" value="F:peptide receptor activity"/>
    <property type="evidence" value="ECO:0007669"/>
    <property type="project" value="TreeGrafter"/>
</dbReference>
<dbReference type="EMBL" id="JAODUO010000512">
    <property type="protein sequence ID" value="KAK2179118.1"/>
    <property type="molecule type" value="Genomic_DNA"/>
</dbReference>
<dbReference type="FunFam" id="3.40.50.2300:FF:000371">
    <property type="entry name" value="Guanylate cyclase"/>
    <property type="match status" value="1"/>
</dbReference>
<dbReference type="CDD" id="cd14042">
    <property type="entry name" value="PK_GC-A_B"/>
    <property type="match status" value="1"/>
</dbReference>
<evidence type="ECO:0000259" key="19">
    <source>
        <dbReference type="PROSITE" id="PS50125"/>
    </source>
</evidence>
<keyword evidence="11" id="KW-0675">Receptor</keyword>
<keyword evidence="9" id="KW-0342">GTP-binding</keyword>
<dbReference type="SUPFAM" id="SSF56112">
    <property type="entry name" value="Protein kinase-like (PK-like)"/>
    <property type="match status" value="1"/>
</dbReference>
<dbReference type="InterPro" id="IPR001245">
    <property type="entry name" value="Ser-Thr/Tyr_kinase_cat_dom"/>
</dbReference>
<dbReference type="Pfam" id="PF01094">
    <property type="entry name" value="ANF_receptor"/>
    <property type="match status" value="1"/>
</dbReference>
<keyword evidence="13 15" id="KW-0456">Lyase</keyword>
<keyword evidence="10 17" id="KW-0472">Membrane</keyword>
<comment type="subcellular location">
    <subcellularLocation>
        <location evidence="2">Cell membrane</location>
        <topology evidence="2">Single-pass type I membrane protein</topology>
    </subcellularLocation>
</comment>
<evidence type="ECO:0000259" key="18">
    <source>
        <dbReference type="PROSITE" id="PS50011"/>
    </source>
</evidence>
<name>A0AAD9KWR3_RIDPI</name>
<dbReference type="InterPro" id="IPR018297">
    <property type="entry name" value="A/G_cyclase_CS"/>
</dbReference>
<keyword evidence="12" id="KW-0325">Glycoprotein</keyword>
<gene>
    <name evidence="20" type="ORF">NP493_512g02032</name>
</gene>
<dbReference type="InterPro" id="IPR050401">
    <property type="entry name" value="Cyclic_nucleotide_synthase"/>
</dbReference>
<dbReference type="InterPro" id="IPR028082">
    <property type="entry name" value="Peripla_BP_I"/>
</dbReference>
<evidence type="ECO:0000256" key="11">
    <source>
        <dbReference type="ARBA" id="ARBA00023170"/>
    </source>
</evidence>
<dbReference type="SMART" id="SM00044">
    <property type="entry name" value="CYCc"/>
    <property type="match status" value="1"/>
</dbReference>
<dbReference type="GO" id="GO:0005524">
    <property type="term" value="F:ATP binding"/>
    <property type="evidence" value="ECO:0007669"/>
    <property type="project" value="InterPro"/>
</dbReference>
<keyword evidence="8 17" id="KW-1133">Transmembrane helix</keyword>
<keyword evidence="5 17" id="KW-0812">Transmembrane</keyword>
<evidence type="ECO:0000256" key="15">
    <source>
        <dbReference type="RuleBase" id="RU000405"/>
    </source>
</evidence>
<dbReference type="Gene3D" id="3.30.70.1230">
    <property type="entry name" value="Nucleotide cyclase"/>
    <property type="match status" value="1"/>
</dbReference>
<dbReference type="InterPro" id="IPR001170">
    <property type="entry name" value="ANPR/GUC"/>
</dbReference>
<dbReference type="GO" id="GO:0004016">
    <property type="term" value="F:adenylate cyclase activity"/>
    <property type="evidence" value="ECO:0007669"/>
    <property type="project" value="TreeGrafter"/>
</dbReference>
<evidence type="ECO:0000256" key="2">
    <source>
        <dbReference type="ARBA" id="ARBA00004251"/>
    </source>
</evidence>
<organism evidence="20 21">
    <name type="scientific">Ridgeia piscesae</name>
    <name type="common">Tubeworm</name>
    <dbReference type="NCBI Taxonomy" id="27915"/>
    <lineage>
        <taxon>Eukaryota</taxon>
        <taxon>Metazoa</taxon>
        <taxon>Spiralia</taxon>
        <taxon>Lophotrochozoa</taxon>
        <taxon>Annelida</taxon>
        <taxon>Polychaeta</taxon>
        <taxon>Sedentaria</taxon>
        <taxon>Canalipalpata</taxon>
        <taxon>Sabellida</taxon>
        <taxon>Siboglinidae</taxon>
        <taxon>Ridgeia</taxon>
    </lineage>
</organism>
<comment type="similarity">
    <text evidence="15">Belongs to the adenylyl cyclase class-4/guanylyl cyclase family.</text>
</comment>
<dbReference type="Gene3D" id="1.10.510.10">
    <property type="entry name" value="Transferase(Phosphotransferase) domain 1"/>
    <property type="match status" value="1"/>
</dbReference>
<evidence type="ECO:0000256" key="3">
    <source>
        <dbReference type="ARBA" id="ARBA00012202"/>
    </source>
</evidence>
<dbReference type="InterPro" id="IPR029787">
    <property type="entry name" value="Nucleotide_cyclase"/>
</dbReference>
<evidence type="ECO:0000256" key="6">
    <source>
        <dbReference type="ARBA" id="ARBA00022729"/>
    </source>
</evidence>
<keyword evidence="4" id="KW-1003">Cell membrane</keyword>
<dbReference type="Pfam" id="PF07714">
    <property type="entry name" value="PK_Tyr_Ser-Thr"/>
    <property type="match status" value="1"/>
</dbReference>
<dbReference type="PANTHER" id="PTHR11920">
    <property type="entry name" value="GUANYLYL CYCLASE"/>
    <property type="match status" value="1"/>
</dbReference>
<dbReference type="GO" id="GO:0035556">
    <property type="term" value="P:intracellular signal transduction"/>
    <property type="evidence" value="ECO:0007669"/>
    <property type="project" value="InterPro"/>
</dbReference>
<feature type="domain" description="Protein kinase" evidence="18">
    <location>
        <begin position="256"/>
        <end position="553"/>
    </location>
</feature>
<dbReference type="Gene3D" id="3.40.50.2300">
    <property type="match status" value="1"/>
</dbReference>
<dbReference type="FunFam" id="3.30.70.1230:FF:000004">
    <property type="entry name" value="Guanylate cyclase"/>
    <property type="match status" value="1"/>
</dbReference>
<dbReference type="PROSITE" id="PS50011">
    <property type="entry name" value="PROTEIN_KINASE_DOM"/>
    <property type="match status" value="1"/>
</dbReference>
<keyword evidence="21" id="KW-1185">Reference proteome</keyword>
<evidence type="ECO:0000256" key="4">
    <source>
        <dbReference type="ARBA" id="ARBA00022475"/>
    </source>
</evidence>
<evidence type="ECO:0000256" key="13">
    <source>
        <dbReference type="ARBA" id="ARBA00023239"/>
    </source>
</evidence>
<evidence type="ECO:0000256" key="16">
    <source>
        <dbReference type="RuleBase" id="RU003431"/>
    </source>
</evidence>
<evidence type="ECO:0000313" key="21">
    <source>
        <dbReference type="Proteomes" id="UP001209878"/>
    </source>
</evidence>
<evidence type="ECO:0000256" key="17">
    <source>
        <dbReference type="SAM" id="Phobius"/>
    </source>
</evidence>
<protein>
    <recommendedName>
        <fullName evidence="3 16">Guanylate cyclase</fullName>
        <ecNumber evidence="3 16">4.6.1.2</ecNumber>
    </recommendedName>
</protein>
<evidence type="ECO:0000256" key="12">
    <source>
        <dbReference type="ARBA" id="ARBA00023180"/>
    </source>
</evidence>
<dbReference type="PROSITE" id="PS50125">
    <property type="entry name" value="GUANYLATE_CYCLASE_2"/>
    <property type="match status" value="1"/>
</dbReference>
<dbReference type="PRINTS" id="PR00255">
    <property type="entry name" value="NATPEPTIDER"/>
</dbReference>
<dbReference type="InterPro" id="IPR000719">
    <property type="entry name" value="Prot_kinase_dom"/>
</dbReference>
<evidence type="ECO:0000256" key="9">
    <source>
        <dbReference type="ARBA" id="ARBA00023134"/>
    </source>
</evidence>
<evidence type="ECO:0000256" key="8">
    <source>
        <dbReference type="ARBA" id="ARBA00022989"/>
    </source>
</evidence>
<dbReference type="FunFam" id="1.10.510.10:FF:000420">
    <property type="entry name" value="Guanylate cyclase"/>
    <property type="match status" value="1"/>
</dbReference>
<dbReference type="SUPFAM" id="SSF53822">
    <property type="entry name" value="Periplasmic binding protein-like I"/>
    <property type="match status" value="1"/>
</dbReference>
<evidence type="ECO:0000256" key="14">
    <source>
        <dbReference type="ARBA" id="ARBA00023293"/>
    </source>
</evidence>
<evidence type="ECO:0000313" key="20">
    <source>
        <dbReference type="EMBL" id="KAK2179118.1"/>
    </source>
</evidence>
<dbReference type="InterPro" id="IPR001828">
    <property type="entry name" value="ANF_lig-bd_rcpt"/>
</dbReference>
<feature type="transmembrane region" description="Helical" evidence="17">
    <location>
        <begin position="208"/>
        <end position="230"/>
    </location>
</feature>
<feature type="domain" description="Guanylate cyclase" evidence="19">
    <location>
        <begin position="629"/>
        <end position="759"/>
    </location>
</feature>
<dbReference type="InterPro" id="IPR011009">
    <property type="entry name" value="Kinase-like_dom_sf"/>
</dbReference>
<comment type="caution">
    <text evidence="20">The sequence shown here is derived from an EMBL/GenBank/DDBJ whole genome shotgun (WGS) entry which is preliminary data.</text>
</comment>
<reference evidence="20" key="1">
    <citation type="journal article" date="2023" name="Mol. Biol. Evol.">
        <title>Third-Generation Sequencing Reveals the Adaptive Role of the Epigenome in Three Deep-Sea Polychaetes.</title>
        <authorList>
            <person name="Perez M."/>
            <person name="Aroh O."/>
            <person name="Sun Y."/>
            <person name="Lan Y."/>
            <person name="Juniper S.K."/>
            <person name="Young C.R."/>
            <person name="Angers B."/>
            <person name="Qian P.Y."/>
        </authorList>
    </citation>
    <scope>NUCLEOTIDE SEQUENCE</scope>
    <source>
        <strain evidence="20">R07B-5</strain>
    </source>
</reference>
<dbReference type="GO" id="GO:0007168">
    <property type="term" value="P:receptor guanylyl cyclase signaling pathway"/>
    <property type="evidence" value="ECO:0007669"/>
    <property type="project" value="TreeGrafter"/>
</dbReference>